<evidence type="ECO:0000256" key="5">
    <source>
        <dbReference type="RuleBase" id="RU364071"/>
    </source>
</evidence>
<dbReference type="PANTHER" id="PTHR43323">
    <property type="entry name" value="3-HYDROXY-3-METHYLGLUTARYL COENZYME A SYNTHASE"/>
    <property type="match status" value="1"/>
</dbReference>
<dbReference type="EMBL" id="CAJVRC010000876">
    <property type="protein sequence ID" value="CAG8902752.1"/>
    <property type="molecule type" value="Genomic_DNA"/>
</dbReference>
<comment type="function">
    <text evidence="5">Catalyzes the condensation of acetyl-CoA with acetoacetyl-CoA to form HMG-CoA.</text>
</comment>
<proteinExistence type="inferred from homology"/>
<dbReference type="PANTHER" id="PTHR43323:SF2">
    <property type="entry name" value="HYDROXYMETHYLGLUTARYL-COA SYNTHASE"/>
    <property type="match status" value="1"/>
</dbReference>
<comment type="caution">
    <text evidence="8">The sequence shown here is derived from an EMBL/GenBank/DDBJ whole genome shotgun (WGS) entry which is preliminary data.</text>
</comment>
<feature type="active site" description="Acyl-thioester intermediate" evidence="3">
    <location>
        <position position="150"/>
    </location>
</feature>
<accession>A0A9W4P8A1</accession>
<dbReference type="GO" id="GO:0006696">
    <property type="term" value="P:ergosterol biosynthetic process"/>
    <property type="evidence" value="ECO:0007669"/>
    <property type="project" value="TreeGrafter"/>
</dbReference>
<dbReference type="NCBIfam" id="TIGR01833">
    <property type="entry name" value="HMG-CoA-S_euk"/>
    <property type="match status" value="1"/>
</dbReference>
<dbReference type="OrthoDB" id="1269963at2759"/>
<evidence type="ECO:0000313" key="8">
    <source>
        <dbReference type="EMBL" id="CAG8902752.1"/>
    </source>
</evidence>
<evidence type="ECO:0000256" key="4">
    <source>
        <dbReference type="PIRSR" id="PIRSR610122-2"/>
    </source>
</evidence>
<feature type="active site" description="Proton donor/acceptor" evidence="3">
    <location>
        <position position="288"/>
    </location>
</feature>
<dbReference type="GO" id="GO:0010142">
    <property type="term" value="P:farnesyl diphosphate biosynthetic process, mevalonate pathway"/>
    <property type="evidence" value="ECO:0007669"/>
    <property type="project" value="InterPro"/>
</dbReference>
<dbReference type="InterPro" id="IPR000590">
    <property type="entry name" value="HMG_CoA_synt_AS"/>
</dbReference>
<feature type="active site" description="Proton donor/acceptor" evidence="3">
    <location>
        <position position="118"/>
    </location>
</feature>
<dbReference type="InterPro" id="IPR016039">
    <property type="entry name" value="Thiolase-like"/>
</dbReference>
<sequence>MSAVPLWGLPRIPPCSFFSFLDLNLLPTTVGTMPSNAQNVGIKALEIYFPSRYVSQSELETYMGASVGKFTVGLGQQKMSFCDDREDIYSMALTAVSFLLAKYQIDPKTIGRLEVGTETLLDKSKSCKSVLMELFGENSDIEGVDTYNACYGGTNALLNAINWVESSTWDGRDAIVVAGDIALYDKPAARPTGGAGCVAMLIGVDAPLALEPFRGTYMKHVYDFYKGDFKSEYPIVDGHYSNTCYIEALDNCYERYRAKSLAKSGGLTNGASMAQGSFLDTFDYFAFHAPYCKLVSKAYGRLLFNDVRMEPDHFDEIPAPVRDVEQTASLTNKGVEKACIGLTKERFLERVQPSITAPTNCGNMYTASLYSGLVSLLSNVVSEELQNKRIGMFSYGGGLASTLFSFRVKGDTSGIAQHVRLNERLEARTAVSPEFYNEMCKLREKAYQQKSYTPVGSVDSLAPGTYYLVQVDEMFRRSYEKKLVA</sequence>
<dbReference type="Pfam" id="PF01154">
    <property type="entry name" value="HMG_CoA_synt_N"/>
    <property type="match status" value="1"/>
</dbReference>
<organism evidence="8 9">
    <name type="scientific">Penicillium egyptiacum</name>
    <dbReference type="NCBI Taxonomy" id="1303716"/>
    <lineage>
        <taxon>Eukaryota</taxon>
        <taxon>Fungi</taxon>
        <taxon>Dikarya</taxon>
        <taxon>Ascomycota</taxon>
        <taxon>Pezizomycotina</taxon>
        <taxon>Eurotiomycetes</taxon>
        <taxon>Eurotiomycetidae</taxon>
        <taxon>Eurotiales</taxon>
        <taxon>Aspergillaceae</taxon>
        <taxon>Penicillium</taxon>
    </lineage>
</organism>
<evidence type="ECO:0000256" key="1">
    <source>
        <dbReference type="ARBA" id="ARBA00007061"/>
    </source>
</evidence>
<dbReference type="SUPFAM" id="SSF53901">
    <property type="entry name" value="Thiolase-like"/>
    <property type="match status" value="2"/>
</dbReference>
<keyword evidence="2 5" id="KW-0808">Transferase</keyword>
<reference evidence="8" key="1">
    <citation type="submission" date="2021-07" db="EMBL/GenBank/DDBJ databases">
        <authorList>
            <person name="Branca A.L. A."/>
        </authorList>
    </citation>
    <scope>NUCLEOTIDE SEQUENCE</scope>
</reference>
<dbReference type="EC" id="2.3.3.10" evidence="5"/>
<dbReference type="GO" id="GO:0006084">
    <property type="term" value="P:acetyl-CoA metabolic process"/>
    <property type="evidence" value="ECO:0007669"/>
    <property type="project" value="InterPro"/>
</dbReference>
<gene>
    <name evidence="8" type="ORF">PEGY_LOCUS6918</name>
</gene>
<comment type="similarity">
    <text evidence="1 5">Belongs to the thiolase-like superfamily. HMG-CoA synthase family.</text>
</comment>
<dbReference type="Proteomes" id="UP001154252">
    <property type="component" value="Unassembled WGS sequence"/>
</dbReference>
<protein>
    <recommendedName>
        <fullName evidence="5">Hydroxymethylglutaryl-CoA synthase</fullName>
        <shortName evidence="5">HMG-CoA synthase</shortName>
        <ecNumber evidence="5">2.3.3.10</ecNumber>
    </recommendedName>
    <alternativeName>
        <fullName evidence="5">3-hydroxy-3-methylglutaryl coenzyme A synthase</fullName>
    </alternativeName>
</protein>
<keyword evidence="9" id="KW-1185">Reference proteome</keyword>
<feature type="domain" description="Hydroxymethylglutaryl-coenzyme A synthase N-terminal" evidence="6">
    <location>
        <begin position="38"/>
        <end position="207"/>
    </location>
</feature>
<dbReference type="InterPro" id="IPR010122">
    <property type="entry name" value="HMG_CoA_synthase_euk"/>
</dbReference>
<feature type="binding site" evidence="4">
    <location>
        <position position="297"/>
    </location>
    <ligand>
        <name>CoA</name>
        <dbReference type="ChEBI" id="CHEBI:57287"/>
    </ligand>
</feature>
<dbReference type="Pfam" id="PF08540">
    <property type="entry name" value="HMG_CoA_synt_C"/>
    <property type="match status" value="1"/>
</dbReference>
<evidence type="ECO:0000256" key="3">
    <source>
        <dbReference type="PIRSR" id="PIRSR610122-1"/>
    </source>
</evidence>
<feature type="domain" description="Hydroxymethylglutaryl-coenzyme A synthase C-terminal" evidence="7">
    <location>
        <begin position="212"/>
        <end position="482"/>
    </location>
</feature>
<evidence type="ECO:0000259" key="6">
    <source>
        <dbReference type="Pfam" id="PF01154"/>
    </source>
</evidence>
<evidence type="ECO:0000256" key="2">
    <source>
        <dbReference type="ARBA" id="ARBA00022679"/>
    </source>
</evidence>
<dbReference type="GO" id="GO:0004421">
    <property type="term" value="F:hydroxymethylglutaryl-CoA synthase activity"/>
    <property type="evidence" value="ECO:0007669"/>
    <property type="project" value="UniProtKB-EC"/>
</dbReference>
<feature type="binding site" evidence="4">
    <location>
        <position position="241"/>
    </location>
    <ligand>
        <name>CoA</name>
        <dbReference type="ChEBI" id="CHEBI:57287"/>
    </ligand>
</feature>
<dbReference type="Gene3D" id="3.40.47.10">
    <property type="match status" value="1"/>
</dbReference>
<evidence type="ECO:0000313" key="9">
    <source>
        <dbReference type="Proteomes" id="UP001154252"/>
    </source>
</evidence>
<comment type="catalytic activity">
    <reaction evidence="5">
        <text>acetoacetyl-CoA + acetyl-CoA + H2O = (3S)-3-hydroxy-3-methylglutaryl-CoA + CoA + H(+)</text>
        <dbReference type="Rhea" id="RHEA:10188"/>
        <dbReference type="ChEBI" id="CHEBI:15377"/>
        <dbReference type="ChEBI" id="CHEBI:15378"/>
        <dbReference type="ChEBI" id="CHEBI:43074"/>
        <dbReference type="ChEBI" id="CHEBI:57286"/>
        <dbReference type="ChEBI" id="CHEBI:57287"/>
        <dbReference type="ChEBI" id="CHEBI:57288"/>
        <dbReference type="EC" id="2.3.3.10"/>
    </reaction>
</comment>
<dbReference type="FunFam" id="3.40.47.10:FF:000008">
    <property type="entry name" value="3-hydroxy-3-methylglutaryl coenzyme A synthase"/>
    <property type="match status" value="1"/>
</dbReference>
<feature type="binding site" evidence="4">
    <location>
        <position position="293"/>
    </location>
    <ligand>
        <name>CoA</name>
        <dbReference type="ChEBI" id="CHEBI:57287"/>
    </ligand>
</feature>
<dbReference type="AlphaFoldDB" id="A0A9W4P8A1"/>
<name>A0A9W4P8A1_9EURO</name>
<dbReference type="InterPro" id="IPR013746">
    <property type="entry name" value="HMG_CoA_synt_C_dom"/>
</dbReference>
<dbReference type="InterPro" id="IPR013528">
    <property type="entry name" value="HMG_CoA_synth_N"/>
</dbReference>
<dbReference type="PROSITE" id="PS01226">
    <property type="entry name" value="HMG_COA_SYNTHASE"/>
    <property type="match status" value="1"/>
</dbReference>
<dbReference type="CDD" id="cd00827">
    <property type="entry name" value="init_cond_enzymes"/>
    <property type="match status" value="1"/>
</dbReference>
<evidence type="ECO:0000259" key="7">
    <source>
        <dbReference type="Pfam" id="PF08540"/>
    </source>
</evidence>